<dbReference type="GO" id="GO:0006103">
    <property type="term" value="P:2-oxoglutarate metabolic process"/>
    <property type="evidence" value="ECO:0007669"/>
    <property type="project" value="TreeGrafter"/>
</dbReference>
<keyword evidence="5" id="KW-0560">Oxidoreductase</keyword>
<comment type="cofactor">
    <cofactor evidence="1">
        <name>FAD</name>
        <dbReference type="ChEBI" id="CHEBI:57692"/>
    </cofactor>
</comment>
<dbReference type="InterPro" id="IPR004099">
    <property type="entry name" value="Pyr_nucl-diS_OxRdtase_dimer"/>
</dbReference>
<evidence type="ECO:0000256" key="5">
    <source>
        <dbReference type="ARBA" id="ARBA00023002"/>
    </source>
</evidence>
<sequence>MTGGIMLAHVASYESDIAVGNALSSLGIFKNHSKRANYRVVPSTIFTSPNIGSVGLKRKQAKGFGIDVLVGQFSYESLGKAKCMGEEGLLIILADKHTLQIVGASCIGEGASELIAEIALAMQNGLTVEDITGTIHSHPTLSEMVLEAAEAVVGRAIHKKGRPITPRLRDLLM</sequence>
<dbReference type="FunFam" id="3.30.390.30:FF:000001">
    <property type="entry name" value="Dihydrolipoyl dehydrogenase"/>
    <property type="match status" value="1"/>
</dbReference>
<evidence type="ECO:0000256" key="2">
    <source>
        <dbReference type="ARBA" id="ARBA00007532"/>
    </source>
</evidence>
<name>X1UDV1_9ZZZZ</name>
<organism evidence="8">
    <name type="scientific">marine sediment metagenome</name>
    <dbReference type="NCBI Taxonomy" id="412755"/>
    <lineage>
        <taxon>unclassified sequences</taxon>
        <taxon>metagenomes</taxon>
        <taxon>ecological metagenomes</taxon>
    </lineage>
</organism>
<keyword evidence="4" id="KW-0274">FAD</keyword>
<dbReference type="InterPro" id="IPR050151">
    <property type="entry name" value="Class-I_Pyr_Nuc-Dis_Oxidored"/>
</dbReference>
<feature type="domain" description="Pyridine nucleotide-disulphide oxidoreductase dimerisation" evidence="7">
    <location>
        <begin position="41"/>
        <end position="149"/>
    </location>
</feature>
<proteinExistence type="inferred from homology"/>
<dbReference type="SUPFAM" id="SSF55424">
    <property type="entry name" value="FAD/NAD-linked reductases, dimerisation (C-terminal) domain"/>
    <property type="match status" value="1"/>
</dbReference>
<dbReference type="PANTHER" id="PTHR22912:SF217">
    <property type="entry name" value="DIHYDROLIPOYL DEHYDROGENASE"/>
    <property type="match status" value="1"/>
</dbReference>
<comment type="similarity">
    <text evidence="2">Belongs to the class-I pyridine nucleotide-disulfide oxidoreductase family.</text>
</comment>
<comment type="caution">
    <text evidence="8">The sequence shown here is derived from an EMBL/GenBank/DDBJ whole genome shotgun (WGS) entry which is preliminary data.</text>
</comment>
<protein>
    <recommendedName>
        <fullName evidence="7">Pyridine nucleotide-disulphide oxidoreductase dimerisation domain-containing protein</fullName>
    </recommendedName>
</protein>
<reference evidence="8" key="1">
    <citation type="journal article" date="2014" name="Front. Microbiol.">
        <title>High frequency of phylogenetically diverse reductive dehalogenase-homologous genes in deep subseafloor sedimentary metagenomes.</title>
        <authorList>
            <person name="Kawai M."/>
            <person name="Futagami T."/>
            <person name="Toyoda A."/>
            <person name="Takaki Y."/>
            <person name="Nishi S."/>
            <person name="Hori S."/>
            <person name="Arai W."/>
            <person name="Tsubouchi T."/>
            <person name="Morono Y."/>
            <person name="Uchiyama I."/>
            <person name="Ito T."/>
            <person name="Fujiyama A."/>
            <person name="Inagaki F."/>
            <person name="Takami H."/>
        </authorList>
    </citation>
    <scope>NUCLEOTIDE SEQUENCE</scope>
    <source>
        <strain evidence="8">Expedition CK06-06</strain>
    </source>
</reference>
<dbReference type="GO" id="GO:0004148">
    <property type="term" value="F:dihydrolipoyl dehydrogenase (NADH) activity"/>
    <property type="evidence" value="ECO:0007669"/>
    <property type="project" value="TreeGrafter"/>
</dbReference>
<accession>X1UDV1</accession>
<evidence type="ECO:0000256" key="1">
    <source>
        <dbReference type="ARBA" id="ARBA00001974"/>
    </source>
</evidence>
<evidence type="ECO:0000313" key="8">
    <source>
        <dbReference type="EMBL" id="GAJ15703.1"/>
    </source>
</evidence>
<evidence type="ECO:0000256" key="6">
    <source>
        <dbReference type="ARBA" id="ARBA00023027"/>
    </source>
</evidence>
<dbReference type="InterPro" id="IPR016156">
    <property type="entry name" value="FAD/NAD-linked_Rdtase_dimer_sf"/>
</dbReference>
<gene>
    <name evidence="8" type="ORF">S12H4_42732</name>
</gene>
<dbReference type="PANTHER" id="PTHR22912">
    <property type="entry name" value="DISULFIDE OXIDOREDUCTASE"/>
    <property type="match status" value="1"/>
</dbReference>
<dbReference type="GO" id="GO:0050660">
    <property type="term" value="F:flavin adenine dinucleotide binding"/>
    <property type="evidence" value="ECO:0007669"/>
    <property type="project" value="TreeGrafter"/>
</dbReference>
<dbReference type="Pfam" id="PF02852">
    <property type="entry name" value="Pyr_redox_dim"/>
    <property type="match status" value="1"/>
</dbReference>
<dbReference type="Gene3D" id="3.30.390.30">
    <property type="match status" value="1"/>
</dbReference>
<dbReference type="EMBL" id="BARW01026175">
    <property type="protein sequence ID" value="GAJ15703.1"/>
    <property type="molecule type" value="Genomic_DNA"/>
</dbReference>
<dbReference type="PRINTS" id="PR00411">
    <property type="entry name" value="PNDRDTASEI"/>
</dbReference>
<evidence type="ECO:0000256" key="4">
    <source>
        <dbReference type="ARBA" id="ARBA00022827"/>
    </source>
</evidence>
<keyword evidence="3" id="KW-0285">Flavoprotein</keyword>
<evidence type="ECO:0000259" key="7">
    <source>
        <dbReference type="Pfam" id="PF02852"/>
    </source>
</evidence>
<evidence type="ECO:0000256" key="3">
    <source>
        <dbReference type="ARBA" id="ARBA00022630"/>
    </source>
</evidence>
<dbReference type="AlphaFoldDB" id="X1UDV1"/>
<feature type="non-terminal residue" evidence="8">
    <location>
        <position position="173"/>
    </location>
</feature>
<keyword evidence="6" id="KW-0520">NAD</keyword>